<evidence type="ECO:0000313" key="2">
    <source>
        <dbReference type="EMBL" id="PNP73371.1"/>
    </source>
</evidence>
<evidence type="ECO:0000313" key="3">
    <source>
        <dbReference type="Proteomes" id="UP000236664"/>
    </source>
</evidence>
<accession>A0A2K0VTL1</accession>
<dbReference type="EMBL" id="MTQA01000274">
    <property type="protein sequence ID" value="PNP73371.1"/>
    <property type="molecule type" value="Genomic_DNA"/>
</dbReference>
<protein>
    <submittedName>
        <fullName evidence="2">Uncharacterized protein</fullName>
    </submittedName>
</protein>
<gene>
    <name evidence="2" type="ORF">FNYG_13269</name>
</gene>
<dbReference type="OrthoDB" id="5424209at2759"/>
<evidence type="ECO:0000256" key="1">
    <source>
        <dbReference type="SAM" id="MobiDB-lite"/>
    </source>
</evidence>
<name>A0A2K0VTL1_GIBNY</name>
<feature type="compositionally biased region" description="Polar residues" evidence="1">
    <location>
        <begin position="8"/>
        <end position="18"/>
    </location>
</feature>
<organism evidence="2 3">
    <name type="scientific">Gibberella nygamai</name>
    <name type="common">Bean root rot disease fungus</name>
    <name type="synonym">Fusarium nygamai</name>
    <dbReference type="NCBI Taxonomy" id="42673"/>
    <lineage>
        <taxon>Eukaryota</taxon>
        <taxon>Fungi</taxon>
        <taxon>Dikarya</taxon>
        <taxon>Ascomycota</taxon>
        <taxon>Pezizomycotina</taxon>
        <taxon>Sordariomycetes</taxon>
        <taxon>Hypocreomycetidae</taxon>
        <taxon>Hypocreales</taxon>
        <taxon>Nectriaceae</taxon>
        <taxon>Fusarium</taxon>
        <taxon>Fusarium fujikuroi species complex</taxon>
    </lineage>
</organism>
<reference evidence="2 3" key="1">
    <citation type="submission" date="2017-06" db="EMBL/GenBank/DDBJ databases">
        <title>Genome of Fusarium nygamai isolate CS10214.</title>
        <authorList>
            <person name="Gardiner D.M."/>
            <person name="Obanor F."/>
            <person name="Kazan K."/>
        </authorList>
    </citation>
    <scope>NUCLEOTIDE SEQUENCE [LARGE SCALE GENOMIC DNA]</scope>
    <source>
        <strain evidence="2 3">CS10214</strain>
    </source>
</reference>
<dbReference type="Proteomes" id="UP000236664">
    <property type="component" value="Unassembled WGS sequence"/>
</dbReference>
<comment type="caution">
    <text evidence="2">The sequence shown here is derived from an EMBL/GenBank/DDBJ whole genome shotgun (WGS) entry which is preliminary data.</text>
</comment>
<keyword evidence="3" id="KW-1185">Reference proteome</keyword>
<proteinExistence type="predicted"/>
<dbReference type="AlphaFoldDB" id="A0A2K0VTL1"/>
<dbReference type="STRING" id="42673.A0A2K0VTL1"/>
<feature type="region of interest" description="Disordered" evidence="1">
    <location>
        <begin position="1"/>
        <end position="21"/>
    </location>
</feature>
<sequence length="170" mass="19043">MDWALDSLGNSRPGSNSLPKEEAWSSLLDDYKPWRTYNKPITDPLHSLEEKTRLGHIYKVGTVTGATTGDFHHEKQDVKLADDNHLSEGVRNVVRAGYPTRIPGSSVPMETQDLLSLTAKEEIVGLFFSRHTINGSFDQGFGYATPIELVFQDIKEFSEHGITDIRIAQQ</sequence>